<dbReference type="Gramene" id="TVU37398">
    <property type="protein sequence ID" value="TVU37398"/>
    <property type="gene ID" value="EJB05_10710"/>
</dbReference>
<accession>A0A5J9VNL6</accession>
<feature type="region of interest" description="Disordered" evidence="1">
    <location>
        <begin position="1"/>
        <end position="31"/>
    </location>
</feature>
<evidence type="ECO:0000259" key="3">
    <source>
        <dbReference type="Pfam" id="PF24523"/>
    </source>
</evidence>
<dbReference type="SUPFAM" id="SSF81383">
    <property type="entry name" value="F-box domain"/>
    <property type="match status" value="1"/>
</dbReference>
<feature type="non-terminal residue" evidence="4">
    <location>
        <position position="1"/>
    </location>
</feature>
<sequence>MQGGGGGGDGDDVSRPRPQAAARVGRRQHQTQTPSLPFDIVLEIASRSDPATLVRCAATCREARRRVADDDPAFRLRLRHTDRFVLPLLRGHLVRKYDDDTSKYGVCVVDTTAADATRLIKVSDRGFFGKLLKGVRSVSSREGLLLIRATNKQARREELRVCDPATRRSRILPPEPRFPHPHHVLLVGDGESGGDIGRPFQVLRLRLMTSDHCRSSSLLEIRAFSSEHGVWGPFTKIPTPDLLGITSSYHNPLVTDGVVHWFCLTGSGSYVLMLHVKAKRATWTTLPMRFPRDKEGRISYLVATDSPCGNPIVLVADEEKISMWVQSKHTKIWMEQPQVVIMIEEMLRFNNVGDLLEGRPEMLHVKLVWFSERSGVVLIEIPNWCFFWLDLQSKKIVRCPCQAYQKVRDRLDYQWI</sequence>
<comment type="caution">
    <text evidence="4">The sequence shown here is derived from an EMBL/GenBank/DDBJ whole genome shotgun (WGS) entry which is preliminary data.</text>
</comment>
<dbReference type="Proteomes" id="UP000324897">
    <property type="component" value="Chromosome 4"/>
</dbReference>
<dbReference type="InterPro" id="IPR036047">
    <property type="entry name" value="F-box-like_dom_sf"/>
</dbReference>
<gene>
    <name evidence="4" type="ORF">EJB05_10710</name>
</gene>
<evidence type="ECO:0000256" key="1">
    <source>
        <dbReference type="SAM" id="MobiDB-lite"/>
    </source>
</evidence>
<dbReference type="CDD" id="cd09917">
    <property type="entry name" value="F-box_SF"/>
    <property type="match status" value="1"/>
</dbReference>
<dbReference type="AlphaFoldDB" id="A0A5J9VNL6"/>
<dbReference type="Pfam" id="PF24523">
    <property type="entry name" value="DUF7595"/>
    <property type="match status" value="1"/>
</dbReference>
<feature type="domain" description="F-box" evidence="2">
    <location>
        <begin position="35"/>
        <end position="70"/>
    </location>
</feature>
<evidence type="ECO:0008006" key="6">
    <source>
        <dbReference type="Google" id="ProtNLM"/>
    </source>
</evidence>
<evidence type="ECO:0000313" key="5">
    <source>
        <dbReference type="Proteomes" id="UP000324897"/>
    </source>
</evidence>
<organism evidence="4 5">
    <name type="scientific">Eragrostis curvula</name>
    <name type="common">weeping love grass</name>
    <dbReference type="NCBI Taxonomy" id="38414"/>
    <lineage>
        <taxon>Eukaryota</taxon>
        <taxon>Viridiplantae</taxon>
        <taxon>Streptophyta</taxon>
        <taxon>Embryophyta</taxon>
        <taxon>Tracheophyta</taxon>
        <taxon>Spermatophyta</taxon>
        <taxon>Magnoliopsida</taxon>
        <taxon>Liliopsida</taxon>
        <taxon>Poales</taxon>
        <taxon>Poaceae</taxon>
        <taxon>PACMAD clade</taxon>
        <taxon>Chloridoideae</taxon>
        <taxon>Eragrostideae</taxon>
        <taxon>Eragrostidinae</taxon>
        <taxon>Eragrostis</taxon>
    </lineage>
</organism>
<proteinExistence type="predicted"/>
<evidence type="ECO:0000259" key="2">
    <source>
        <dbReference type="Pfam" id="PF12937"/>
    </source>
</evidence>
<dbReference type="Pfam" id="PF12937">
    <property type="entry name" value="F-box-like"/>
    <property type="match status" value="1"/>
</dbReference>
<dbReference type="PANTHER" id="PTHR35828:SF23">
    <property type="entry name" value="F-BOX DOMAIN-CONTAINING PROTEIN"/>
    <property type="match status" value="1"/>
</dbReference>
<dbReference type="InterPro" id="IPR001810">
    <property type="entry name" value="F-box_dom"/>
</dbReference>
<protein>
    <recommendedName>
        <fullName evidence="6">F-box domain-containing protein</fullName>
    </recommendedName>
</protein>
<dbReference type="PANTHER" id="PTHR35828">
    <property type="entry name" value="OS08G0203800 PROTEIN-RELATED"/>
    <property type="match status" value="1"/>
</dbReference>
<evidence type="ECO:0000313" key="4">
    <source>
        <dbReference type="EMBL" id="TVU37398.1"/>
    </source>
</evidence>
<reference evidence="4 5" key="1">
    <citation type="journal article" date="2019" name="Sci. Rep.">
        <title>A high-quality genome of Eragrostis curvula grass provides insights into Poaceae evolution and supports new strategies to enhance forage quality.</title>
        <authorList>
            <person name="Carballo J."/>
            <person name="Santos B.A.C.M."/>
            <person name="Zappacosta D."/>
            <person name="Garbus I."/>
            <person name="Selva J.P."/>
            <person name="Gallo C.A."/>
            <person name="Diaz A."/>
            <person name="Albertini E."/>
            <person name="Caccamo M."/>
            <person name="Echenique V."/>
        </authorList>
    </citation>
    <scope>NUCLEOTIDE SEQUENCE [LARGE SCALE GENOMIC DNA]</scope>
    <source>
        <strain evidence="5">cv. Victoria</strain>
        <tissue evidence="4">Leaf</tissue>
    </source>
</reference>
<dbReference type="Gene3D" id="1.20.1280.50">
    <property type="match status" value="1"/>
</dbReference>
<keyword evidence="5" id="KW-1185">Reference proteome</keyword>
<dbReference type="EMBL" id="RWGY01000007">
    <property type="protein sequence ID" value="TVU37398.1"/>
    <property type="molecule type" value="Genomic_DNA"/>
</dbReference>
<dbReference type="OrthoDB" id="620691at2759"/>
<name>A0A5J9VNL6_9POAL</name>
<dbReference type="InterPro" id="IPR056016">
    <property type="entry name" value="DUF7595"/>
</dbReference>
<feature type="domain" description="DUF7595" evidence="3">
    <location>
        <begin position="119"/>
        <end position="397"/>
    </location>
</feature>